<protein>
    <submittedName>
        <fullName evidence="1">Uncharacterized protein</fullName>
    </submittedName>
</protein>
<evidence type="ECO:0000313" key="1">
    <source>
        <dbReference type="EMBL" id="CAE0117542.1"/>
    </source>
</evidence>
<reference evidence="1" key="1">
    <citation type="submission" date="2021-01" db="EMBL/GenBank/DDBJ databases">
        <authorList>
            <person name="Corre E."/>
            <person name="Pelletier E."/>
            <person name="Niang G."/>
            <person name="Scheremetjew M."/>
            <person name="Finn R."/>
            <person name="Kale V."/>
            <person name="Holt S."/>
            <person name="Cochrane G."/>
            <person name="Meng A."/>
            <person name="Brown T."/>
            <person name="Cohen L."/>
        </authorList>
    </citation>
    <scope>NUCLEOTIDE SEQUENCE</scope>
    <source>
        <strain evidence="1">CCMP281</strain>
    </source>
</reference>
<proteinExistence type="predicted"/>
<gene>
    <name evidence="1" type="ORF">HERI1096_LOCUS18241</name>
</gene>
<dbReference type="AlphaFoldDB" id="A0A7S3F0T7"/>
<dbReference type="EMBL" id="HBHX01032809">
    <property type="protein sequence ID" value="CAE0117542.1"/>
    <property type="molecule type" value="Transcribed_RNA"/>
</dbReference>
<organism evidence="1">
    <name type="scientific">Haptolina ericina</name>
    <dbReference type="NCBI Taxonomy" id="156174"/>
    <lineage>
        <taxon>Eukaryota</taxon>
        <taxon>Haptista</taxon>
        <taxon>Haptophyta</taxon>
        <taxon>Prymnesiophyceae</taxon>
        <taxon>Prymnesiales</taxon>
        <taxon>Prymnesiaceae</taxon>
        <taxon>Haptolina</taxon>
    </lineage>
</organism>
<sequence>MQRRPCLPRALGVCLGGGGVHALAQSRASLPLVRTVDVTVPDTGSIELRLVEIAEDSATGEAIGAADPVACLAVRDLPQDPEALSLKLEVDADGVLELSLLAVVAGKAEEPPTLVASVRAVPAAANVE</sequence>
<name>A0A7S3F0T7_9EUKA</name>
<accession>A0A7S3F0T7</accession>